<dbReference type="NCBIfam" id="TIGR00229">
    <property type="entry name" value="sensory_box"/>
    <property type="match status" value="1"/>
</dbReference>
<dbReference type="InterPro" id="IPR050706">
    <property type="entry name" value="Cyclic-di-GMP_PDE-like"/>
</dbReference>
<evidence type="ECO:0000313" key="7">
    <source>
        <dbReference type="Proteomes" id="UP000315891"/>
    </source>
</evidence>
<dbReference type="InterPro" id="IPR035919">
    <property type="entry name" value="EAL_sf"/>
</dbReference>
<evidence type="ECO:0000256" key="2">
    <source>
        <dbReference type="SAM" id="Coils"/>
    </source>
</evidence>
<keyword evidence="2" id="KW-0175">Coiled coil</keyword>
<dbReference type="GO" id="GO:0006355">
    <property type="term" value="P:regulation of DNA-templated transcription"/>
    <property type="evidence" value="ECO:0007669"/>
    <property type="project" value="InterPro"/>
</dbReference>
<protein>
    <submittedName>
        <fullName evidence="6">EAL domain-containing protein</fullName>
    </submittedName>
</protein>
<dbReference type="GO" id="GO:0071111">
    <property type="term" value="F:cyclic-guanylate-specific phosphodiesterase activity"/>
    <property type="evidence" value="ECO:0007669"/>
    <property type="project" value="InterPro"/>
</dbReference>
<evidence type="ECO:0000259" key="3">
    <source>
        <dbReference type="PROSITE" id="PS50110"/>
    </source>
</evidence>
<feature type="domain" description="Response regulatory" evidence="3">
    <location>
        <begin position="10"/>
        <end position="126"/>
    </location>
</feature>
<dbReference type="InterPro" id="IPR001789">
    <property type="entry name" value="Sig_transdc_resp-reg_receiver"/>
</dbReference>
<dbReference type="CDD" id="cd01949">
    <property type="entry name" value="GGDEF"/>
    <property type="match status" value="1"/>
</dbReference>
<dbReference type="SMART" id="SM00091">
    <property type="entry name" value="PAS"/>
    <property type="match status" value="1"/>
</dbReference>
<dbReference type="InterPro" id="IPR013767">
    <property type="entry name" value="PAS_fold"/>
</dbReference>
<dbReference type="PANTHER" id="PTHR33121">
    <property type="entry name" value="CYCLIC DI-GMP PHOSPHODIESTERASE PDEF"/>
    <property type="match status" value="1"/>
</dbReference>
<evidence type="ECO:0000313" key="6">
    <source>
        <dbReference type="EMBL" id="QDQ73171.1"/>
    </source>
</evidence>
<dbReference type="PANTHER" id="PTHR33121:SF79">
    <property type="entry name" value="CYCLIC DI-GMP PHOSPHODIESTERASE PDED-RELATED"/>
    <property type="match status" value="1"/>
</dbReference>
<dbReference type="EMBL" id="CP041742">
    <property type="protein sequence ID" value="QDQ73171.1"/>
    <property type="molecule type" value="Genomic_DNA"/>
</dbReference>
<dbReference type="GO" id="GO:0000160">
    <property type="term" value="P:phosphorelay signal transduction system"/>
    <property type="evidence" value="ECO:0007669"/>
    <property type="project" value="InterPro"/>
</dbReference>
<dbReference type="PROSITE" id="PS50883">
    <property type="entry name" value="EAL"/>
    <property type="match status" value="1"/>
</dbReference>
<dbReference type="CDD" id="cd01948">
    <property type="entry name" value="EAL"/>
    <property type="match status" value="1"/>
</dbReference>
<gene>
    <name evidence="6" type="ORF">FNZ56_04435</name>
</gene>
<sequence length="694" mass="75656">MSKGTDAALRLVVVDDSVEDAEAIVSGLRNAGIAIRPQRPASAEELSTLLSGQAIDLVLASRSAQAIPFDEAMQLVVGSGKDIPVLVLFDDIDAAGVAAALGAGARAIALRDKPQQLLQAVRNEWADLDARRALRRLEAQVRETERRCDALIESSREPIAYVHEGMHIRANSAYLEMFGFDSFDDVEGMSLLDLVAPRHVADFKQLLKQLSKGEAPPPSYELEARGMDGEEFPAVMEFTQASYEGEACVQVVFRRQELANDPELAQKLKDLQERDPVTGLLNRQTFLRTLEDAISDAGKNQARHGLLLVEPDHYQRLLHDMGLDASDAILAAMAGRLKGALQGDAVAARFGEHSLAVLLHGGDHVGTPALAERIRAAFADGIFEVGDHSSAITASIGGVQIGEKIANVSQVLARANQGVQSALGVGGNRFEIFDPSATDRAEEERIQAWVARLRDALDKDQFVLHYRPVISLLGEPEPLYEAYLRLDAGEGEMVGPTTFMQIAEEHGLLAEIDRWVAGHAIAVLGERLKSGKPVTLLMRISQDSLGDERFAKHIAETLLARGVPGDRLVLQLSESKVFTHMRDVQSLIESLRKLGVRTGLEQFGAGIDSMQLLTHVTPAFLKLDRSFMEDLPKNADNQKRIQAIAAHAREHGMRSIAEFVQDAASMSTLFSCGVDYVEGDFLALPSAEMNYEFE</sequence>
<dbReference type="PROSITE" id="PS50887">
    <property type="entry name" value="GGDEF"/>
    <property type="match status" value="1"/>
</dbReference>
<dbReference type="InterPro" id="IPR043128">
    <property type="entry name" value="Rev_trsase/Diguanyl_cyclase"/>
</dbReference>
<dbReference type="Gene3D" id="3.30.450.20">
    <property type="entry name" value="PAS domain"/>
    <property type="match status" value="1"/>
</dbReference>
<keyword evidence="7" id="KW-1185">Reference proteome</keyword>
<dbReference type="Gene3D" id="3.30.70.270">
    <property type="match status" value="1"/>
</dbReference>
<feature type="domain" description="GGDEF" evidence="5">
    <location>
        <begin position="302"/>
        <end position="435"/>
    </location>
</feature>
<dbReference type="InterPro" id="IPR001633">
    <property type="entry name" value="EAL_dom"/>
</dbReference>
<name>A0A516V3R0_9GAMM</name>
<dbReference type="InterPro" id="IPR000160">
    <property type="entry name" value="GGDEF_dom"/>
</dbReference>
<accession>A0A516V3R0</accession>
<dbReference type="SUPFAM" id="SSF141868">
    <property type="entry name" value="EAL domain-like"/>
    <property type="match status" value="1"/>
</dbReference>
<dbReference type="Pfam" id="PF00563">
    <property type="entry name" value="EAL"/>
    <property type="match status" value="1"/>
</dbReference>
<dbReference type="InterPro" id="IPR029787">
    <property type="entry name" value="Nucleotide_cyclase"/>
</dbReference>
<dbReference type="OrthoDB" id="7052318at2"/>
<dbReference type="SUPFAM" id="SSF55785">
    <property type="entry name" value="PYP-like sensor domain (PAS domain)"/>
    <property type="match status" value="1"/>
</dbReference>
<dbReference type="AlphaFoldDB" id="A0A516V3R0"/>
<evidence type="ECO:0000259" key="5">
    <source>
        <dbReference type="PROSITE" id="PS50887"/>
    </source>
</evidence>
<dbReference type="Gene3D" id="3.20.20.450">
    <property type="entry name" value="EAL domain"/>
    <property type="match status" value="1"/>
</dbReference>
<organism evidence="6 7">
    <name type="scientific">Pseudoluteimonas lycopersici</name>
    <dbReference type="NCBI Taxonomy" id="1324796"/>
    <lineage>
        <taxon>Bacteria</taxon>
        <taxon>Pseudomonadati</taxon>
        <taxon>Pseudomonadota</taxon>
        <taxon>Gammaproteobacteria</taxon>
        <taxon>Lysobacterales</taxon>
        <taxon>Lysobacteraceae</taxon>
        <taxon>Pseudoluteimonas</taxon>
    </lineage>
</organism>
<dbReference type="Pfam" id="PF00990">
    <property type="entry name" value="GGDEF"/>
    <property type="match status" value="1"/>
</dbReference>
<dbReference type="Pfam" id="PF00989">
    <property type="entry name" value="PAS"/>
    <property type="match status" value="1"/>
</dbReference>
<dbReference type="RefSeq" id="WP_143878684.1">
    <property type="nucleotide sequence ID" value="NZ_BAABLZ010000001.1"/>
</dbReference>
<dbReference type="Proteomes" id="UP000315891">
    <property type="component" value="Chromosome"/>
</dbReference>
<dbReference type="NCBIfam" id="TIGR00254">
    <property type="entry name" value="GGDEF"/>
    <property type="match status" value="1"/>
</dbReference>
<dbReference type="SMART" id="SM00267">
    <property type="entry name" value="GGDEF"/>
    <property type="match status" value="1"/>
</dbReference>
<dbReference type="SUPFAM" id="SSF55073">
    <property type="entry name" value="Nucleotide cyclase"/>
    <property type="match status" value="1"/>
</dbReference>
<dbReference type="CDD" id="cd00130">
    <property type="entry name" value="PAS"/>
    <property type="match status" value="1"/>
</dbReference>
<dbReference type="PROSITE" id="PS50110">
    <property type="entry name" value="RESPONSE_REGULATORY"/>
    <property type="match status" value="1"/>
</dbReference>
<dbReference type="InterPro" id="IPR011006">
    <property type="entry name" value="CheY-like_superfamily"/>
</dbReference>
<reference evidence="6 7" key="1">
    <citation type="submission" date="2019-07" db="EMBL/GenBank/DDBJ databases">
        <title>Lysobacter weifangensis sp. nov., isolated from bensulfuron-methyl contaminated farmland soil.</title>
        <authorList>
            <person name="Zhao H."/>
        </authorList>
    </citation>
    <scope>NUCLEOTIDE SEQUENCE [LARGE SCALE GENOMIC DNA]</scope>
    <source>
        <strain evidence="6 7">CC-Bw-6</strain>
    </source>
</reference>
<dbReference type="InterPro" id="IPR000014">
    <property type="entry name" value="PAS"/>
</dbReference>
<proteinExistence type="predicted"/>
<dbReference type="SMART" id="SM00052">
    <property type="entry name" value="EAL"/>
    <property type="match status" value="1"/>
</dbReference>
<dbReference type="InterPro" id="IPR035965">
    <property type="entry name" value="PAS-like_dom_sf"/>
</dbReference>
<comment type="caution">
    <text evidence="1">Lacks conserved residue(s) required for the propagation of feature annotation.</text>
</comment>
<feature type="domain" description="EAL" evidence="4">
    <location>
        <begin position="446"/>
        <end position="694"/>
    </location>
</feature>
<feature type="coiled-coil region" evidence="2">
    <location>
        <begin position="127"/>
        <end position="154"/>
    </location>
</feature>
<evidence type="ECO:0000256" key="1">
    <source>
        <dbReference type="PROSITE-ProRule" id="PRU00169"/>
    </source>
</evidence>
<evidence type="ECO:0000259" key="4">
    <source>
        <dbReference type="PROSITE" id="PS50883"/>
    </source>
</evidence>
<dbReference type="SUPFAM" id="SSF52172">
    <property type="entry name" value="CheY-like"/>
    <property type="match status" value="1"/>
</dbReference>